<dbReference type="AlphaFoldDB" id="A0A9P8AM99"/>
<evidence type="ECO:0000256" key="1">
    <source>
        <dbReference type="SAM" id="MobiDB-lite"/>
    </source>
</evidence>
<feature type="region of interest" description="Disordered" evidence="1">
    <location>
        <begin position="57"/>
        <end position="82"/>
    </location>
</feature>
<protein>
    <submittedName>
        <fullName evidence="2">Uncharacterized protein</fullName>
    </submittedName>
</protein>
<reference evidence="2" key="1">
    <citation type="submission" date="2020-11" db="EMBL/GenBank/DDBJ databases">
        <title>Adaptations for nitrogen fixation in a non-lichenized fungal sporocarp promotes dispersal by wood-feeding termites.</title>
        <authorList>
            <consortium name="DOE Joint Genome Institute"/>
            <person name="Koch R.A."/>
            <person name="Yoon G."/>
            <person name="Arayal U."/>
            <person name="Lail K."/>
            <person name="Amirebrahimi M."/>
            <person name="Labutti K."/>
            <person name="Lipzen A."/>
            <person name="Riley R."/>
            <person name="Barry K."/>
            <person name="Henrissat B."/>
            <person name="Grigoriev I.V."/>
            <person name="Herr J.R."/>
            <person name="Aime M.C."/>
        </authorList>
    </citation>
    <scope>NUCLEOTIDE SEQUENCE</scope>
    <source>
        <strain evidence="2">MCA 3950</strain>
    </source>
</reference>
<dbReference type="EMBL" id="MU250564">
    <property type="protein sequence ID" value="KAG7441048.1"/>
    <property type="molecule type" value="Genomic_DNA"/>
</dbReference>
<feature type="compositionally biased region" description="Polar residues" evidence="1">
    <location>
        <begin position="57"/>
        <end position="68"/>
    </location>
</feature>
<organism evidence="2 3">
    <name type="scientific">Guyanagaster necrorhizus</name>
    <dbReference type="NCBI Taxonomy" id="856835"/>
    <lineage>
        <taxon>Eukaryota</taxon>
        <taxon>Fungi</taxon>
        <taxon>Dikarya</taxon>
        <taxon>Basidiomycota</taxon>
        <taxon>Agaricomycotina</taxon>
        <taxon>Agaricomycetes</taxon>
        <taxon>Agaricomycetidae</taxon>
        <taxon>Agaricales</taxon>
        <taxon>Marasmiineae</taxon>
        <taxon>Physalacriaceae</taxon>
        <taxon>Guyanagaster</taxon>
    </lineage>
</organism>
<comment type="caution">
    <text evidence="2">The sequence shown here is derived from an EMBL/GenBank/DDBJ whole genome shotgun (WGS) entry which is preliminary data.</text>
</comment>
<proteinExistence type="predicted"/>
<evidence type="ECO:0000313" key="2">
    <source>
        <dbReference type="EMBL" id="KAG7441048.1"/>
    </source>
</evidence>
<name>A0A9P8AM99_9AGAR</name>
<gene>
    <name evidence="2" type="ORF">BT62DRAFT_1012083</name>
</gene>
<accession>A0A9P8AM99</accession>
<dbReference type="GeneID" id="66100165"/>
<dbReference type="Proteomes" id="UP000812287">
    <property type="component" value="Unassembled WGS sequence"/>
</dbReference>
<evidence type="ECO:0000313" key="3">
    <source>
        <dbReference type="Proteomes" id="UP000812287"/>
    </source>
</evidence>
<keyword evidence="3" id="KW-1185">Reference proteome</keyword>
<feature type="region of interest" description="Disordered" evidence="1">
    <location>
        <begin position="158"/>
        <end position="187"/>
    </location>
</feature>
<sequence>MTGMYDVRKEAAMRSHSPDRLPSFLYSLVYHPFPFNSIIPTRSIVVNLFGTITAGSTNHRPRQESTTVPMFPENLSGPGQGRTSTVQQCPEYCSCRALRLPYAFFFLFGTCMLFVLPETHRITGTSELLSRSLSPPHSIVDARESPPRFHSGVLRRDGFLQEGPPKALMKSSRRPRACDTKDPSSVQQRVMTDPRQSNSAISYEVKYLCHPVKVYAPGILTSVKMNSRDEAKEADLYDALAGEQQVTAREGGTQFRAPRKAVTVTEWQSIVLPSSLPSTTTAELSAGDSYHLVRTNSTSVTPYSCYCWKGLQIALGATTRYLPTGRYLAHGPRKLSKVGSSRISLLQESE</sequence>
<dbReference type="RefSeq" id="XP_043034548.1">
    <property type="nucleotide sequence ID" value="XM_043177878.1"/>
</dbReference>